<dbReference type="STRING" id="32264.T1KCY3"/>
<dbReference type="eggNOG" id="KOG0259">
    <property type="taxonomic scope" value="Eukaryota"/>
</dbReference>
<reference evidence="2" key="1">
    <citation type="submission" date="2011-08" db="EMBL/GenBank/DDBJ databases">
        <authorList>
            <person name="Rombauts S."/>
        </authorList>
    </citation>
    <scope>NUCLEOTIDE SEQUENCE</scope>
    <source>
        <strain evidence="2">London</strain>
    </source>
</reference>
<dbReference type="Gene3D" id="3.40.640.10">
    <property type="entry name" value="Type I PLP-dependent aspartate aminotransferase-like (Major domain)"/>
    <property type="match status" value="1"/>
</dbReference>
<evidence type="ECO:0000313" key="1">
    <source>
        <dbReference type="EnsemblMetazoa" id="tetur09g00990.1"/>
    </source>
</evidence>
<accession>T1KCY3</accession>
<dbReference type="InterPro" id="IPR015421">
    <property type="entry name" value="PyrdxlP-dep_Trfase_major"/>
</dbReference>
<organism evidence="1 2">
    <name type="scientific">Tetranychus urticae</name>
    <name type="common">Two-spotted spider mite</name>
    <dbReference type="NCBI Taxonomy" id="32264"/>
    <lineage>
        <taxon>Eukaryota</taxon>
        <taxon>Metazoa</taxon>
        <taxon>Ecdysozoa</taxon>
        <taxon>Arthropoda</taxon>
        <taxon>Chelicerata</taxon>
        <taxon>Arachnida</taxon>
        <taxon>Acari</taxon>
        <taxon>Acariformes</taxon>
        <taxon>Trombidiformes</taxon>
        <taxon>Prostigmata</taxon>
        <taxon>Eleutherengona</taxon>
        <taxon>Raphignathae</taxon>
        <taxon>Tetranychoidea</taxon>
        <taxon>Tetranychidae</taxon>
        <taxon>Tetranychus</taxon>
    </lineage>
</organism>
<sequence>MLRRIEKLSIWMIWNLNPCGSVYSSLNIRSFFEIFKIHKVPVIADKIYDINIFPGHKLTPIASLTQDVPILSRRGTIER</sequence>
<reference evidence="1" key="2">
    <citation type="submission" date="2015-06" db="UniProtKB">
        <authorList>
            <consortium name="EnsemblMetazoa"/>
        </authorList>
    </citation>
    <scope>IDENTIFICATION</scope>
</reference>
<dbReference type="EMBL" id="CAEY01002001">
    <property type="status" value="NOT_ANNOTATED_CDS"/>
    <property type="molecule type" value="Genomic_DNA"/>
</dbReference>
<dbReference type="HOGENOM" id="CLU_2609137_0_0_1"/>
<dbReference type="Proteomes" id="UP000015104">
    <property type="component" value="Unassembled WGS sequence"/>
</dbReference>
<dbReference type="EnsemblMetazoa" id="tetur09g00990.1">
    <property type="protein sequence ID" value="tetur09g00990.1"/>
    <property type="gene ID" value="tetur09g00990"/>
</dbReference>
<name>T1KCY3_TETUR</name>
<keyword evidence="2" id="KW-1185">Reference proteome</keyword>
<protein>
    <recommendedName>
        <fullName evidence="3">Aminotransferase class I/classII domain-containing protein</fullName>
    </recommendedName>
</protein>
<proteinExistence type="predicted"/>
<evidence type="ECO:0000313" key="2">
    <source>
        <dbReference type="Proteomes" id="UP000015104"/>
    </source>
</evidence>
<evidence type="ECO:0008006" key="3">
    <source>
        <dbReference type="Google" id="ProtNLM"/>
    </source>
</evidence>
<dbReference type="InterPro" id="IPR015424">
    <property type="entry name" value="PyrdxlP-dep_Trfase"/>
</dbReference>
<dbReference type="AlphaFoldDB" id="T1KCY3"/>
<dbReference type="SUPFAM" id="SSF53383">
    <property type="entry name" value="PLP-dependent transferases"/>
    <property type="match status" value="1"/>
</dbReference>